<keyword evidence="6" id="KW-0489">Methyltransferase</keyword>
<keyword evidence="10" id="KW-0479">Metal-binding</keyword>
<dbReference type="PANTHER" id="PTHR30544:SF5">
    <property type="entry name" value="RADICAL SAM CORE DOMAIN-CONTAINING PROTEIN"/>
    <property type="match status" value="1"/>
</dbReference>
<evidence type="ECO:0000313" key="15">
    <source>
        <dbReference type="Proteomes" id="UP001190700"/>
    </source>
</evidence>
<proteinExistence type="inferred from homology"/>
<dbReference type="Proteomes" id="UP001190700">
    <property type="component" value="Unassembled WGS sequence"/>
</dbReference>
<evidence type="ECO:0000256" key="8">
    <source>
        <dbReference type="ARBA" id="ARBA00022691"/>
    </source>
</evidence>
<dbReference type="InterPro" id="IPR004383">
    <property type="entry name" value="rRNA_lsu_MTrfase_RlmN/Cfr"/>
</dbReference>
<evidence type="ECO:0000256" key="2">
    <source>
        <dbReference type="ARBA" id="ARBA00004496"/>
    </source>
</evidence>
<dbReference type="AlphaFoldDB" id="A0AAE0FDM2"/>
<keyword evidence="11" id="KW-0408">Iron</keyword>
<keyword evidence="12" id="KW-0411">Iron-sulfur</keyword>
<dbReference type="Gene3D" id="3.20.20.70">
    <property type="entry name" value="Aldolase class I"/>
    <property type="match status" value="1"/>
</dbReference>
<dbReference type="SUPFAM" id="SSF102114">
    <property type="entry name" value="Radical SAM enzymes"/>
    <property type="match status" value="1"/>
</dbReference>
<dbReference type="PIRSF" id="PIRSF006004">
    <property type="entry name" value="CHP00048"/>
    <property type="match status" value="1"/>
</dbReference>
<evidence type="ECO:0000256" key="11">
    <source>
        <dbReference type="ARBA" id="ARBA00023004"/>
    </source>
</evidence>
<dbReference type="InterPro" id="IPR013785">
    <property type="entry name" value="Aldolase_TIM"/>
</dbReference>
<comment type="caution">
    <text evidence="14">The sequence shown here is derived from an EMBL/GenBank/DDBJ whole genome shotgun (WGS) entry which is preliminary data.</text>
</comment>
<evidence type="ECO:0000313" key="14">
    <source>
        <dbReference type="EMBL" id="KAK3257799.1"/>
    </source>
</evidence>
<dbReference type="InterPro" id="IPR048641">
    <property type="entry name" value="RlmN_N"/>
</dbReference>
<dbReference type="Gene3D" id="1.10.150.530">
    <property type="match status" value="1"/>
</dbReference>
<name>A0AAE0FDM2_9CHLO</name>
<keyword evidence="7" id="KW-0808">Transferase</keyword>
<evidence type="ECO:0000256" key="1">
    <source>
        <dbReference type="ARBA" id="ARBA00001966"/>
    </source>
</evidence>
<accession>A0AAE0FDM2</accession>
<evidence type="ECO:0000256" key="10">
    <source>
        <dbReference type="ARBA" id="ARBA00022723"/>
    </source>
</evidence>
<dbReference type="HAMAP" id="MF_01849">
    <property type="entry name" value="RNA_methyltr_RlmN"/>
    <property type="match status" value="1"/>
</dbReference>
<evidence type="ECO:0000256" key="4">
    <source>
        <dbReference type="ARBA" id="ARBA00022490"/>
    </source>
</evidence>
<dbReference type="GO" id="GO:0051539">
    <property type="term" value="F:4 iron, 4 sulfur cluster binding"/>
    <property type="evidence" value="ECO:0007669"/>
    <property type="project" value="UniProtKB-KW"/>
</dbReference>
<organism evidence="14 15">
    <name type="scientific">Cymbomonas tetramitiformis</name>
    <dbReference type="NCBI Taxonomy" id="36881"/>
    <lineage>
        <taxon>Eukaryota</taxon>
        <taxon>Viridiplantae</taxon>
        <taxon>Chlorophyta</taxon>
        <taxon>Pyramimonadophyceae</taxon>
        <taxon>Pyramimonadales</taxon>
        <taxon>Pyramimonadaceae</taxon>
        <taxon>Cymbomonas</taxon>
    </lineage>
</organism>
<evidence type="ECO:0000256" key="12">
    <source>
        <dbReference type="ARBA" id="ARBA00023014"/>
    </source>
</evidence>
<dbReference type="InterPro" id="IPR058240">
    <property type="entry name" value="rSAM_sf"/>
</dbReference>
<dbReference type="Pfam" id="PF04055">
    <property type="entry name" value="Radical_SAM"/>
    <property type="match status" value="1"/>
</dbReference>
<keyword evidence="5" id="KW-0698">rRNA processing</keyword>
<keyword evidence="8" id="KW-0949">S-adenosyl-L-methionine</keyword>
<dbReference type="PROSITE" id="PS51918">
    <property type="entry name" value="RADICAL_SAM"/>
    <property type="match status" value="1"/>
</dbReference>
<reference evidence="14 15" key="1">
    <citation type="journal article" date="2015" name="Genome Biol. Evol.">
        <title>Comparative Genomics of a Bacterivorous Green Alga Reveals Evolutionary Causalities and Consequences of Phago-Mixotrophic Mode of Nutrition.</title>
        <authorList>
            <person name="Burns J.A."/>
            <person name="Paasch A."/>
            <person name="Narechania A."/>
            <person name="Kim E."/>
        </authorList>
    </citation>
    <scope>NUCLEOTIDE SEQUENCE [LARGE SCALE GENOMIC DNA]</scope>
    <source>
        <strain evidence="14 15">PLY_AMNH</strain>
    </source>
</reference>
<dbReference type="InterPro" id="IPR040072">
    <property type="entry name" value="Methyltransferase_A"/>
</dbReference>
<sequence length="406" mass="44391">MRILCTLAVENEGPTDVPRPKGVTDGKWDKVDQQQVTAALKNADATASTLKLALSGGKGALLGLTQEELETIAVEHGEKKYRGKQIYDALYKRGAREIDDFKQLPKSFRELLAQSGLYVGRSEVHHVAKAKDGTAKLLIKLSDNRIVETVGIPATKAQNPRLTVCVSSQGKGGFARNLKANEIVDQVLAVQEYFGQRVTHIVFMGMGEPLLNLPSVIAAHRCLNQEVGIGARNMTISTVGVPNAIMKLAKHKIQSTLAVSLHAPNQDLRIQLIPSAKVYPIEALLMDCQAYFNYTKRRVSFEYTLLAGVNDSRDDARELGQLLRKYGLAGHVNIIPYNPVDGAPYDRPTKRGVEEFKQELEKYKMEVTVRETRGLEAAAACGQLRNAFQKTPLEEGASAALSGAAS</sequence>
<comment type="subcellular location">
    <subcellularLocation>
        <location evidence="2">Cytoplasm</location>
    </subcellularLocation>
</comment>
<evidence type="ECO:0000256" key="6">
    <source>
        <dbReference type="ARBA" id="ARBA00022603"/>
    </source>
</evidence>
<dbReference type="InterPro" id="IPR007197">
    <property type="entry name" value="rSAM"/>
</dbReference>
<dbReference type="EMBL" id="LGRX02020096">
    <property type="protein sequence ID" value="KAK3257799.1"/>
    <property type="molecule type" value="Genomic_DNA"/>
</dbReference>
<comment type="cofactor">
    <cofactor evidence="1">
        <name>[4Fe-4S] cluster</name>
        <dbReference type="ChEBI" id="CHEBI:49883"/>
    </cofactor>
</comment>
<evidence type="ECO:0000259" key="13">
    <source>
        <dbReference type="PROSITE" id="PS51918"/>
    </source>
</evidence>
<dbReference type="GO" id="GO:0008173">
    <property type="term" value="F:RNA methyltransferase activity"/>
    <property type="evidence" value="ECO:0007669"/>
    <property type="project" value="InterPro"/>
</dbReference>
<gene>
    <name evidence="14" type="ORF">CYMTET_33125</name>
</gene>
<evidence type="ECO:0000256" key="5">
    <source>
        <dbReference type="ARBA" id="ARBA00022552"/>
    </source>
</evidence>
<dbReference type="InterPro" id="IPR027492">
    <property type="entry name" value="RNA_MTrfase_RlmN"/>
</dbReference>
<dbReference type="PANTHER" id="PTHR30544">
    <property type="entry name" value="23S RRNA METHYLTRANSFERASE"/>
    <property type="match status" value="1"/>
</dbReference>
<dbReference type="Pfam" id="PF21016">
    <property type="entry name" value="RlmN_N"/>
    <property type="match status" value="1"/>
</dbReference>
<evidence type="ECO:0000256" key="9">
    <source>
        <dbReference type="ARBA" id="ARBA00022694"/>
    </source>
</evidence>
<dbReference type="GO" id="GO:0046872">
    <property type="term" value="F:metal ion binding"/>
    <property type="evidence" value="ECO:0007669"/>
    <property type="project" value="UniProtKB-KW"/>
</dbReference>
<protein>
    <recommendedName>
        <fullName evidence="13">Radical SAM core domain-containing protein</fullName>
    </recommendedName>
</protein>
<evidence type="ECO:0000256" key="3">
    <source>
        <dbReference type="ARBA" id="ARBA00022485"/>
    </source>
</evidence>
<dbReference type="GO" id="GO:0005737">
    <property type="term" value="C:cytoplasm"/>
    <property type="evidence" value="ECO:0007669"/>
    <property type="project" value="UniProtKB-SubCell"/>
</dbReference>
<feature type="domain" description="Radical SAM core" evidence="13">
    <location>
        <begin position="144"/>
        <end position="376"/>
    </location>
</feature>
<evidence type="ECO:0000256" key="7">
    <source>
        <dbReference type="ARBA" id="ARBA00022679"/>
    </source>
</evidence>
<dbReference type="GO" id="GO:0030488">
    <property type="term" value="P:tRNA methylation"/>
    <property type="evidence" value="ECO:0007669"/>
    <property type="project" value="InterPro"/>
</dbReference>
<keyword evidence="4" id="KW-0963">Cytoplasm</keyword>
<keyword evidence="3" id="KW-0004">4Fe-4S</keyword>
<dbReference type="GO" id="GO:0070475">
    <property type="term" value="P:rRNA base methylation"/>
    <property type="evidence" value="ECO:0007669"/>
    <property type="project" value="InterPro"/>
</dbReference>
<keyword evidence="15" id="KW-1185">Reference proteome</keyword>
<dbReference type="NCBIfam" id="TIGR00048">
    <property type="entry name" value="rRNA_mod_RlmN"/>
    <property type="match status" value="1"/>
</dbReference>
<keyword evidence="9" id="KW-0819">tRNA processing</keyword>